<dbReference type="InterPro" id="IPR035093">
    <property type="entry name" value="RelE/ParE_toxin_dom_sf"/>
</dbReference>
<keyword evidence="2" id="KW-1277">Toxin-antitoxin system</keyword>
<evidence type="ECO:0000256" key="1">
    <source>
        <dbReference type="ARBA" id="ARBA00006226"/>
    </source>
</evidence>
<protein>
    <submittedName>
        <fullName evidence="3">Type II toxin-antitoxin system RelE/ParE family toxin</fullName>
    </submittedName>
</protein>
<dbReference type="OrthoDB" id="8369899at2"/>
<reference evidence="3 4" key="1">
    <citation type="submission" date="2019-06" db="EMBL/GenBank/DDBJ databases">
        <title>The draft genome of Rhizobium smilacinae PTYR-5.</title>
        <authorList>
            <person name="Liu L."/>
            <person name="Li L."/>
            <person name="Zhang X."/>
        </authorList>
    </citation>
    <scope>NUCLEOTIDE SEQUENCE [LARGE SCALE GENOMIC DNA]</scope>
    <source>
        <strain evidence="3 4">PTYR-5</strain>
    </source>
</reference>
<dbReference type="AlphaFoldDB" id="A0A5C4X8J7"/>
<proteinExistence type="inferred from homology"/>
<dbReference type="InterPro" id="IPR051803">
    <property type="entry name" value="TA_system_RelE-like_toxin"/>
</dbReference>
<dbReference type="InterPro" id="IPR007712">
    <property type="entry name" value="RelE/ParE_toxin"/>
</dbReference>
<comment type="caution">
    <text evidence="3">The sequence shown here is derived from an EMBL/GenBank/DDBJ whole genome shotgun (WGS) entry which is preliminary data.</text>
</comment>
<sequence>MKVIIAREAIEDLVIIGEYIAKSSPTRSDSFVEELYEKCFALSDAPYAFERLAQRLDREIRKRPHGRYLILYEVRANRIEVLRIFHGAQDYLKILFPDD</sequence>
<dbReference type="Pfam" id="PF05016">
    <property type="entry name" value="ParE_toxin"/>
    <property type="match status" value="1"/>
</dbReference>
<keyword evidence="4" id="KW-1185">Reference proteome</keyword>
<dbReference type="PANTHER" id="PTHR33755:SF6">
    <property type="entry name" value="PLASMID STABILIZATION SYSTEM PROTEIN"/>
    <property type="match status" value="1"/>
</dbReference>
<comment type="similarity">
    <text evidence="1">Belongs to the RelE toxin family.</text>
</comment>
<evidence type="ECO:0000256" key="2">
    <source>
        <dbReference type="ARBA" id="ARBA00022649"/>
    </source>
</evidence>
<evidence type="ECO:0000313" key="4">
    <source>
        <dbReference type="Proteomes" id="UP000311605"/>
    </source>
</evidence>
<dbReference type="EMBL" id="VDMN01000013">
    <property type="protein sequence ID" value="TNM59659.1"/>
    <property type="molecule type" value="Genomic_DNA"/>
</dbReference>
<organism evidence="3 4">
    <name type="scientific">Aliirhizobium smilacinae</name>
    <dbReference type="NCBI Taxonomy" id="1395944"/>
    <lineage>
        <taxon>Bacteria</taxon>
        <taxon>Pseudomonadati</taxon>
        <taxon>Pseudomonadota</taxon>
        <taxon>Alphaproteobacteria</taxon>
        <taxon>Hyphomicrobiales</taxon>
        <taxon>Rhizobiaceae</taxon>
        <taxon>Aliirhizobium</taxon>
    </lineage>
</organism>
<dbReference type="PANTHER" id="PTHR33755">
    <property type="entry name" value="TOXIN PARE1-RELATED"/>
    <property type="match status" value="1"/>
</dbReference>
<dbReference type="Gene3D" id="3.30.2310.20">
    <property type="entry name" value="RelE-like"/>
    <property type="match status" value="1"/>
</dbReference>
<gene>
    <name evidence="3" type="ORF">FHP24_27985</name>
</gene>
<dbReference type="Proteomes" id="UP000311605">
    <property type="component" value="Unassembled WGS sequence"/>
</dbReference>
<dbReference type="RefSeq" id="WP_139679529.1">
    <property type="nucleotide sequence ID" value="NZ_VDMN01000013.1"/>
</dbReference>
<name>A0A5C4X8J7_9HYPH</name>
<accession>A0A5C4X8J7</accession>
<evidence type="ECO:0000313" key="3">
    <source>
        <dbReference type="EMBL" id="TNM59659.1"/>
    </source>
</evidence>